<reference evidence="2" key="1">
    <citation type="journal article" date="2022" name="Mol. Ecol. Resour.">
        <title>The genomes of chicory, endive, great burdock and yacon provide insights into Asteraceae palaeo-polyploidization history and plant inulin production.</title>
        <authorList>
            <person name="Fan W."/>
            <person name="Wang S."/>
            <person name="Wang H."/>
            <person name="Wang A."/>
            <person name="Jiang F."/>
            <person name="Liu H."/>
            <person name="Zhao H."/>
            <person name="Xu D."/>
            <person name="Zhang Y."/>
        </authorList>
    </citation>
    <scope>NUCLEOTIDE SEQUENCE [LARGE SCALE GENOMIC DNA]</scope>
    <source>
        <strain evidence="2">cv. Niubang</strain>
    </source>
</reference>
<comment type="caution">
    <text evidence="1">The sequence shown here is derived from an EMBL/GenBank/DDBJ whole genome shotgun (WGS) entry which is preliminary data.</text>
</comment>
<sequence length="718" mass="80966">MVNTRNHLQSSPEGQAVTESTTDQPNETVTVVPPQLPPLFGGRVEHILRTNIATADPVLTELLEDSDDNSRRHETIEENVVVAGSGGTGDENRTDGLVTLETKQLRRVCSYNSFLCCKPPKFAGSNDLVACMNWLREIEHAFRACDCEEIQKVKFGSQMIRGSTLTWWNVFTSTLEDSVVAKMTWALFKEKEGKGEGLFEGFACGYDVHGLQLQSYQSSRDDIGSQDYGKSLCKRQGGGDQGGGEEKVGEPAEFVQKVEVSTERPDCPVRGTICYECKEMGHVRRECPKLKGVARGSGSGSQPKNEVIPKAQGRAFQMTREDAKETADLASCLLQNRFSFDILDKKEREVLLDETQERAFQTLQRKLCEVPILSLPEGMKDFMFYSDASKMGLGCVLMQRVKEIAYASRQLKENEKNYPTHDLELAAVVFTLKLWGHYLYVRGITRKKSQRRSYGKATSSVVRRRKGLETFPRKDLGAEDRGILQSLEIPEWKWEHITMDFVTKLPKTLRGHDTICVVVDRLTKSAHFLPMRETLPMDKLEKLYIDEVISRHGVPLSIVSDYDSHFTSHFWDSLQKELGTKIKLSIAHHPQTDGQSERTIQTLEGMLRSCIIDFGGSWDSHLPLVEFAYNNNYHSSIGMAPFEALYGRNFRTPVCWLEAGEKHFVGPKIMQETAAKVKIIRERLKATQDPPKVLRGQEKKTRRNSSGGTSDVEGFTVE</sequence>
<dbReference type="EMBL" id="CM042048">
    <property type="protein sequence ID" value="KAI3759008.1"/>
    <property type="molecule type" value="Genomic_DNA"/>
</dbReference>
<accession>A0ACB9EIX4</accession>
<proteinExistence type="predicted"/>
<reference evidence="1 2" key="2">
    <citation type="journal article" date="2022" name="Mol. Ecol. Resour.">
        <title>The genomes of chicory, endive, great burdock and yacon provide insights into Asteraceae paleo-polyploidization history and plant inulin production.</title>
        <authorList>
            <person name="Fan W."/>
            <person name="Wang S."/>
            <person name="Wang H."/>
            <person name="Wang A."/>
            <person name="Jiang F."/>
            <person name="Liu H."/>
            <person name="Zhao H."/>
            <person name="Xu D."/>
            <person name="Zhang Y."/>
        </authorList>
    </citation>
    <scope>NUCLEOTIDE SEQUENCE [LARGE SCALE GENOMIC DNA]</scope>
    <source>
        <strain evidence="2">cv. Niubang</strain>
    </source>
</reference>
<protein>
    <submittedName>
        <fullName evidence="1">Uncharacterized protein</fullName>
    </submittedName>
</protein>
<gene>
    <name evidence="1" type="ORF">L6452_06581</name>
</gene>
<evidence type="ECO:0000313" key="2">
    <source>
        <dbReference type="Proteomes" id="UP001055879"/>
    </source>
</evidence>
<dbReference type="Proteomes" id="UP001055879">
    <property type="component" value="Linkage Group LG02"/>
</dbReference>
<organism evidence="1 2">
    <name type="scientific">Arctium lappa</name>
    <name type="common">Greater burdock</name>
    <name type="synonym">Lappa major</name>
    <dbReference type="NCBI Taxonomy" id="4217"/>
    <lineage>
        <taxon>Eukaryota</taxon>
        <taxon>Viridiplantae</taxon>
        <taxon>Streptophyta</taxon>
        <taxon>Embryophyta</taxon>
        <taxon>Tracheophyta</taxon>
        <taxon>Spermatophyta</taxon>
        <taxon>Magnoliopsida</taxon>
        <taxon>eudicotyledons</taxon>
        <taxon>Gunneridae</taxon>
        <taxon>Pentapetalae</taxon>
        <taxon>asterids</taxon>
        <taxon>campanulids</taxon>
        <taxon>Asterales</taxon>
        <taxon>Asteraceae</taxon>
        <taxon>Carduoideae</taxon>
        <taxon>Cardueae</taxon>
        <taxon>Arctiinae</taxon>
        <taxon>Arctium</taxon>
    </lineage>
</organism>
<keyword evidence="2" id="KW-1185">Reference proteome</keyword>
<evidence type="ECO:0000313" key="1">
    <source>
        <dbReference type="EMBL" id="KAI3759008.1"/>
    </source>
</evidence>
<name>A0ACB9EIX4_ARCLA</name>